<protein>
    <submittedName>
        <fullName evidence="1">Uncharacterized protein</fullName>
    </submittedName>
</protein>
<organism evidence="1 2">
    <name type="scientific">Lipomyces kononenkoae</name>
    <name type="common">Yeast</name>
    <dbReference type="NCBI Taxonomy" id="34357"/>
    <lineage>
        <taxon>Eukaryota</taxon>
        <taxon>Fungi</taxon>
        <taxon>Dikarya</taxon>
        <taxon>Ascomycota</taxon>
        <taxon>Saccharomycotina</taxon>
        <taxon>Lipomycetes</taxon>
        <taxon>Lipomycetales</taxon>
        <taxon>Lipomycetaceae</taxon>
        <taxon>Lipomyces</taxon>
    </lineage>
</organism>
<dbReference type="Proteomes" id="UP001433508">
    <property type="component" value="Unassembled WGS sequence"/>
</dbReference>
<comment type="caution">
    <text evidence="1">The sequence shown here is derived from an EMBL/GenBank/DDBJ whole genome shotgun (WGS) entry which is preliminary data.</text>
</comment>
<keyword evidence="2" id="KW-1185">Reference proteome</keyword>
<proteinExistence type="predicted"/>
<evidence type="ECO:0000313" key="1">
    <source>
        <dbReference type="EMBL" id="KAK9238904.1"/>
    </source>
</evidence>
<name>A0ACC3T629_LIPKO</name>
<gene>
    <name evidence="1" type="ORF">V1525DRAFT_455432</name>
</gene>
<reference evidence="2" key="1">
    <citation type="journal article" date="2024" name="Front. Bioeng. Biotechnol.">
        <title>Genome-scale model development and genomic sequencing of the oleaginous clade Lipomyces.</title>
        <authorList>
            <person name="Czajka J.J."/>
            <person name="Han Y."/>
            <person name="Kim J."/>
            <person name="Mondo S.J."/>
            <person name="Hofstad B.A."/>
            <person name="Robles A."/>
            <person name="Haridas S."/>
            <person name="Riley R."/>
            <person name="LaButti K."/>
            <person name="Pangilinan J."/>
            <person name="Andreopoulos W."/>
            <person name="Lipzen A."/>
            <person name="Yan J."/>
            <person name="Wang M."/>
            <person name="Ng V."/>
            <person name="Grigoriev I.V."/>
            <person name="Spatafora J.W."/>
            <person name="Magnuson J.K."/>
            <person name="Baker S.E."/>
            <person name="Pomraning K.R."/>
        </authorList>
    </citation>
    <scope>NUCLEOTIDE SEQUENCE [LARGE SCALE GENOMIC DNA]</scope>
    <source>
        <strain evidence="2">CBS 7786</strain>
    </source>
</reference>
<accession>A0ACC3T629</accession>
<evidence type="ECO:0000313" key="2">
    <source>
        <dbReference type="Proteomes" id="UP001433508"/>
    </source>
</evidence>
<sequence>MQAPFSVPALYSKKKGTISVSSGRNVVEWSPSVAPLDAIDANGGDPLNGTVVVRLDDIAGLQASPATHAKARLRITTTSHTQFTFELPTRANLEALKAVLAAANAVSSSSSAAQSPSALGTPVPATPGAASRSGPTRKLAIPSKGLSDANLLADKTLQQSLMKSNGDLQQQFLDAVVQQSLPSDQFWRPRIPLLRMHSLVLAQRRGPYNVLATVKPVSTMQSEATGGAAGAAQVKVSLSPDKVRDIFAQYPVVRRAYDENVPPLVETTFWSRFFLSKLCRKLRGEKIGLNDAPDNIMDKYLDLDEYGTTAEQRELENENAKIMRFVDVEANEMDDSQRAGNRPDITMRQTTHKDTLSMIRTMNKLSQKIVESVEGEAQQPVEEQEQLKQRELALQDLEPARAVSHIGLHLHRSTDSLYSSTAGKAADALATQGNGLGASKALESMIDGLPGSTGSMPELLNSAVPSSSTISHAQSQVFDLIHARRRTEGNLRDGDDSVTPAGDAVTLRDLKLSHTTAIEFLHHFWAALLSGEPSRAVSALPLLVGSVEKSKVRLDAIVDQHVNQNAAQGPTKLVQEKKRVQGYVQITLDALQSATKTYYDLVKEQQAALTASTGQSENSTDTGTPH</sequence>
<dbReference type="EMBL" id="MU971351">
    <property type="protein sequence ID" value="KAK9238904.1"/>
    <property type="molecule type" value="Genomic_DNA"/>
</dbReference>